<protein>
    <submittedName>
        <fullName evidence="2">Uncharacterized protein</fullName>
    </submittedName>
</protein>
<evidence type="ECO:0000256" key="1">
    <source>
        <dbReference type="SAM" id="MobiDB-lite"/>
    </source>
</evidence>
<dbReference type="RefSeq" id="WP_307625568.1">
    <property type="nucleotide sequence ID" value="NZ_JAUSZS010000002.1"/>
</dbReference>
<feature type="region of interest" description="Disordered" evidence="1">
    <location>
        <begin position="1"/>
        <end position="20"/>
    </location>
</feature>
<evidence type="ECO:0000313" key="3">
    <source>
        <dbReference type="Proteomes" id="UP001223072"/>
    </source>
</evidence>
<keyword evidence="3" id="KW-1185">Reference proteome</keyword>
<comment type="caution">
    <text evidence="2">The sequence shown here is derived from an EMBL/GenBank/DDBJ whole genome shotgun (WGS) entry which is preliminary data.</text>
</comment>
<gene>
    <name evidence="2" type="ORF">QFZ49_001415</name>
</gene>
<proteinExistence type="predicted"/>
<dbReference type="EMBL" id="JAUSZS010000002">
    <property type="protein sequence ID" value="MDQ0931508.1"/>
    <property type="molecule type" value="Genomic_DNA"/>
</dbReference>
<feature type="region of interest" description="Disordered" evidence="1">
    <location>
        <begin position="29"/>
        <end position="62"/>
    </location>
</feature>
<sequence>MTPASPPEPPDSDGAANPRHVITAEERAARATAERGTTATGQAPCRAGVPTGSTGRRLTGHRDWTTGGVIAAVAGPDDRAADRAAGRAGS</sequence>
<name>A0ABU0RHP6_9ACTN</name>
<organism evidence="2 3">
    <name type="scientific">Streptomyces turgidiscabies</name>
    <dbReference type="NCBI Taxonomy" id="85558"/>
    <lineage>
        <taxon>Bacteria</taxon>
        <taxon>Bacillati</taxon>
        <taxon>Actinomycetota</taxon>
        <taxon>Actinomycetes</taxon>
        <taxon>Kitasatosporales</taxon>
        <taxon>Streptomycetaceae</taxon>
        <taxon>Streptomyces</taxon>
    </lineage>
</organism>
<evidence type="ECO:0000313" key="2">
    <source>
        <dbReference type="EMBL" id="MDQ0931508.1"/>
    </source>
</evidence>
<accession>A0ABU0RHP6</accession>
<reference evidence="2 3" key="1">
    <citation type="submission" date="2023-07" db="EMBL/GenBank/DDBJ databases">
        <title>Comparative genomics of wheat-associated soil bacteria to identify genetic determinants of phenazine resistance.</title>
        <authorList>
            <person name="Mouncey N."/>
        </authorList>
    </citation>
    <scope>NUCLEOTIDE SEQUENCE [LARGE SCALE GENOMIC DNA]</scope>
    <source>
        <strain evidence="2 3">W2I16</strain>
    </source>
</reference>
<dbReference type="Proteomes" id="UP001223072">
    <property type="component" value="Unassembled WGS sequence"/>
</dbReference>